<sequence>MCKINTEFCKVLEYKKGYLTMKSLRELSYIKGLISVLLLFLLSSCTETMDKLKRVGRSPELAQVALPTADEEADDIDEVKLEQQRSYMRKTNSLWQPGSITFFRDNRAWRIGDIVKVVVLIKDSAKLNNTTSQSRKGSDTMGIPTLFGKEKALAHTISSKANPASLLSTNTSRNHNGAGNIARQENINTEIAALVTRVLPNGNLVIQGHQEIRVNYELREIKVAGIIRPKDISSTNSIYSDQVAEARISYGGRGVVSDVQQPRVGSQIIDAISPF</sequence>
<evidence type="ECO:0000256" key="1">
    <source>
        <dbReference type="ARBA" id="ARBA00002591"/>
    </source>
</evidence>
<evidence type="ECO:0000256" key="5">
    <source>
        <dbReference type="ARBA" id="ARBA00023143"/>
    </source>
</evidence>
<dbReference type="EMBL" id="CP112932">
    <property type="protein sequence ID" value="WPY00592.1"/>
    <property type="molecule type" value="Genomic_DNA"/>
</dbReference>
<comment type="function">
    <text evidence="1 7">Assembles around the rod to form the L-ring and probably protects the motor/basal body from shearing forces during rotation.</text>
</comment>
<dbReference type="PANTHER" id="PTHR34933">
    <property type="entry name" value="FLAGELLAR L-RING PROTEIN"/>
    <property type="match status" value="1"/>
</dbReference>
<dbReference type="Proteomes" id="UP001326613">
    <property type="component" value="Chromosome"/>
</dbReference>
<proteinExistence type="inferred from homology"/>
<organism evidence="8 9">
    <name type="scientific">Candidatus Trichorickettsia mobilis</name>
    <dbReference type="NCBI Taxonomy" id="1346319"/>
    <lineage>
        <taxon>Bacteria</taxon>
        <taxon>Pseudomonadati</taxon>
        <taxon>Pseudomonadota</taxon>
        <taxon>Alphaproteobacteria</taxon>
        <taxon>Rickettsiales</taxon>
        <taxon>Rickettsiaceae</taxon>
        <taxon>Rickettsieae</taxon>
        <taxon>Candidatus Trichorickettsia</taxon>
    </lineage>
</organism>
<dbReference type="HAMAP" id="MF_00415">
    <property type="entry name" value="FlgH"/>
    <property type="match status" value="1"/>
</dbReference>
<keyword evidence="6 7" id="KW-0998">Cell outer membrane</keyword>
<protein>
    <recommendedName>
        <fullName evidence="7">Flagellar L-ring protein</fullName>
    </recommendedName>
    <alternativeName>
        <fullName evidence="7">Basal body L-ring protein</fullName>
    </alternativeName>
</protein>
<keyword evidence="9" id="KW-1185">Reference proteome</keyword>
<reference evidence="8 9" key="1">
    <citation type="submission" date="2022-10" db="EMBL/GenBank/DDBJ databases">
        <title>Host association and intracellularity evolved multiple times independently in the Rickettsiales.</title>
        <authorList>
            <person name="Castelli M."/>
            <person name="Nardi T."/>
            <person name="Gammuto L."/>
            <person name="Bellinzona G."/>
            <person name="Sabaneyeva E."/>
            <person name="Potekhin A."/>
            <person name="Serra V."/>
            <person name="Petroni G."/>
            <person name="Sassera D."/>
        </authorList>
    </citation>
    <scope>NUCLEOTIDE SEQUENCE [LARGE SCALE GENOMIC DNA]</scope>
    <source>
        <strain evidence="8 9">Kr 154-4</strain>
    </source>
</reference>
<evidence type="ECO:0000313" key="8">
    <source>
        <dbReference type="EMBL" id="WPY00592.1"/>
    </source>
</evidence>
<evidence type="ECO:0000256" key="4">
    <source>
        <dbReference type="ARBA" id="ARBA00023136"/>
    </source>
</evidence>
<keyword evidence="5 7" id="KW-0975">Bacterial flagellum</keyword>
<keyword evidence="8" id="KW-0969">Cilium</keyword>
<name>A0ABZ0UVE5_9RICK</name>
<dbReference type="PANTHER" id="PTHR34933:SF1">
    <property type="entry name" value="FLAGELLAR L-RING PROTEIN"/>
    <property type="match status" value="1"/>
</dbReference>
<dbReference type="PRINTS" id="PR01008">
    <property type="entry name" value="FLGLRINGFLGH"/>
</dbReference>
<keyword evidence="3" id="KW-0732">Signal</keyword>
<evidence type="ECO:0000256" key="3">
    <source>
        <dbReference type="ARBA" id="ARBA00022729"/>
    </source>
</evidence>
<accession>A0ABZ0UVE5</accession>
<evidence type="ECO:0000313" key="9">
    <source>
        <dbReference type="Proteomes" id="UP001326613"/>
    </source>
</evidence>
<keyword evidence="8" id="KW-0282">Flagellum</keyword>
<dbReference type="Pfam" id="PF02107">
    <property type="entry name" value="FlgH"/>
    <property type="match status" value="1"/>
</dbReference>
<evidence type="ECO:0000256" key="6">
    <source>
        <dbReference type="ARBA" id="ARBA00023237"/>
    </source>
</evidence>
<keyword evidence="4 7" id="KW-0472">Membrane</keyword>
<evidence type="ECO:0000256" key="2">
    <source>
        <dbReference type="ARBA" id="ARBA00006929"/>
    </source>
</evidence>
<comment type="subcellular location">
    <subcellularLocation>
        <location evidence="7">Cell outer membrane</location>
    </subcellularLocation>
    <subcellularLocation>
        <location evidence="7">Bacterial flagellum basal body</location>
    </subcellularLocation>
</comment>
<dbReference type="InterPro" id="IPR000527">
    <property type="entry name" value="Flag_Lring"/>
</dbReference>
<comment type="subunit">
    <text evidence="7">The basal body constitutes a major portion of the flagellar organelle and consists of four rings (L,P,S, and M) mounted on a central rod.</text>
</comment>
<gene>
    <name evidence="7" type="primary">flgH</name>
    <name evidence="8" type="ORF">Trichorick_00473</name>
</gene>
<dbReference type="RefSeq" id="WP_323738648.1">
    <property type="nucleotide sequence ID" value="NZ_CP112932.1"/>
</dbReference>
<evidence type="ECO:0000256" key="7">
    <source>
        <dbReference type="HAMAP-Rule" id="MF_00415"/>
    </source>
</evidence>
<keyword evidence="8" id="KW-0966">Cell projection</keyword>
<comment type="similarity">
    <text evidence="2 7">Belongs to the FlgH family.</text>
</comment>
<dbReference type="NCBIfam" id="NF001305">
    <property type="entry name" value="PRK00249.1-5"/>
    <property type="match status" value="1"/>
</dbReference>